<reference evidence="13 14" key="1">
    <citation type="journal article" date="2011" name="J. Bacteriol.">
        <title>Genome sequence of Methyloversatilis universalis FAM5T, a methylotrophic representative of the order Rhodocyclales.</title>
        <authorList>
            <person name="Kittichotirat W."/>
            <person name="Good N.M."/>
            <person name="Hall R."/>
            <person name="Bringel F."/>
            <person name="Lajus A."/>
            <person name="Medigue C."/>
            <person name="Smalley N.E."/>
            <person name="Beck D."/>
            <person name="Bumgarner R."/>
            <person name="Vuilleumier S."/>
            <person name="Kalyuzhnaya M.G."/>
        </authorList>
    </citation>
    <scope>NUCLEOTIDE SEQUENCE [LARGE SCALE GENOMIC DNA]</scope>
    <source>
        <strain evidence="14">ATCC BAA-1314 / JCM 13912 / FAM5</strain>
    </source>
</reference>
<evidence type="ECO:0000259" key="12">
    <source>
        <dbReference type="Pfam" id="PF05746"/>
    </source>
</evidence>
<keyword evidence="7 11" id="KW-0067">ATP-binding</keyword>
<comment type="catalytic activity">
    <reaction evidence="10 11">
        <text>tRNA(Gly) + glycine + ATP = glycyl-tRNA(Gly) + AMP + diphosphate</text>
        <dbReference type="Rhea" id="RHEA:16013"/>
        <dbReference type="Rhea" id="RHEA-COMP:9664"/>
        <dbReference type="Rhea" id="RHEA-COMP:9683"/>
        <dbReference type="ChEBI" id="CHEBI:30616"/>
        <dbReference type="ChEBI" id="CHEBI:33019"/>
        <dbReference type="ChEBI" id="CHEBI:57305"/>
        <dbReference type="ChEBI" id="CHEBI:78442"/>
        <dbReference type="ChEBI" id="CHEBI:78522"/>
        <dbReference type="ChEBI" id="CHEBI:456215"/>
        <dbReference type="EC" id="6.1.1.14"/>
    </reaction>
</comment>
<feature type="domain" description="DALR anticodon binding" evidence="12">
    <location>
        <begin position="587"/>
        <end position="685"/>
    </location>
</feature>
<name>F5RCV4_METUF</name>
<evidence type="ECO:0000313" key="14">
    <source>
        <dbReference type="Proteomes" id="UP000005019"/>
    </source>
</evidence>
<dbReference type="PANTHER" id="PTHR30075:SF2">
    <property type="entry name" value="GLYCINE--TRNA LIGASE, CHLOROPLASTIC_MITOCHONDRIAL 2"/>
    <property type="match status" value="1"/>
</dbReference>
<evidence type="ECO:0000256" key="1">
    <source>
        <dbReference type="ARBA" id="ARBA00004496"/>
    </source>
</evidence>
<keyword evidence="4 11" id="KW-0963">Cytoplasm</keyword>
<dbReference type="NCBIfam" id="TIGR00211">
    <property type="entry name" value="glyS"/>
    <property type="match status" value="1"/>
</dbReference>
<comment type="subcellular location">
    <subcellularLocation>
        <location evidence="1 11">Cytoplasm</location>
    </subcellularLocation>
</comment>
<gene>
    <name evidence="11" type="primary">glyS</name>
    <name evidence="13" type="ORF">METUNv1_02109</name>
</gene>
<dbReference type="STRING" id="1000565.METUNv1_02109"/>
<dbReference type="EC" id="6.1.1.14" evidence="11"/>
<dbReference type="GO" id="GO:0004814">
    <property type="term" value="F:arginine-tRNA ligase activity"/>
    <property type="evidence" value="ECO:0007669"/>
    <property type="project" value="InterPro"/>
</dbReference>
<evidence type="ECO:0000256" key="8">
    <source>
        <dbReference type="ARBA" id="ARBA00022917"/>
    </source>
</evidence>
<evidence type="ECO:0000256" key="2">
    <source>
        <dbReference type="ARBA" id="ARBA00008226"/>
    </source>
</evidence>
<dbReference type="Pfam" id="PF05746">
    <property type="entry name" value="DALR_1"/>
    <property type="match status" value="1"/>
</dbReference>
<dbReference type="InterPro" id="IPR008909">
    <property type="entry name" value="DALR_anticod-bd"/>
</dbReference>
<evidence type="ECO:0000256" key="6">
    <source>
        <dbReference type="ARBA" id="ARBA00022741"/>
    </source>
</evidence>
<evidence type="ECO:0000256" key="3">
    <source>
        <dbReference type="ARBA" id="ARBA00011209"/>
    </source>
</evidence>
<dbReference type="GO" id="GO:0005524">
    <property type="term" value="F:ATP binding"/>
    <property type="evidence" value="ECO:0007669"/>
    <property type="project" value="UniProtKB-UniRule"/>
</dbReference>
<dbReference type="AlphaFoldDB" id="F5RCV4"/>
<dbReference type="SUPFAM" id="SSF109604">
    <property type="entry name" value="HD-domain/PDEase-like"/>
    <property type="match status" value="1"/>
</dbReference>
<evidence type="ECO:0000313" key="13">
    <source>
        <dbReference type="EMBL" id="EGK71605.1"/>
    </source>
</evidence>
<protein>
    <recommendedName>
        <fullName evidence="11">Glycine--tRNA ligase beta subunit</fullName>
        <ecNumber evidence="11">6.1.1.14</ecNumber>
    </recommendedName>
    <alternativeName>
        <fullName evidence="11">Glycyl-tRNA synthetase beta subunit</fullName>
        <shortName evidence="11">GlyRS</shortName>
    </alternativeName>
</protein>
<accession>F5RCV4</accession>
<keyword evidence="9 11" id="KW-0030">Aminoacyl-tRNA synthetase</keyword>
<keyword evidence="8 11" id="KW-0648">Protein biosynthesis</keyword>
<dbReference type="GO" id="GO:0005829">
    <property type="term" value="C:cytosol"/>
    <property type="evidence" value="ECO:0007669"/>
    <property type="project" value="TreeGrafter"/>
</dbReference>
<dbReference type="Proteomes" id="UP000005019">
    <property type="component" value="Unassembled WGS sequence"/>
</dbReference>
<dbReference type="EMBL" id="AFHG01000049">
    <property type="protein sequence ID" value="EGK71605.1"/>
    <property type="molecule type" value="Genomic_DNA"/>
</dbReference>
<dbReference type="HAMAP" id="MF_00255">
    <property type="entry name" value="Gly_tRNA_synth_beta"/>
    <property type="match status" value="1"/>
</dbReference>
<dbReference type="eggNOG" id="COG0751">
    <property type="taxonomic scope" value="Bacteria"/>
</dbReference>
<proteinExistence type="inferred from homology"/>
<keyword evidence="14" id="KW-1185">Reference proteome</keyword>
<sequence>MLVELLTEELPPRALSRLGEVFADAVFKALVERKLVAADARMDRYASPRRLALTVQGVADRAPDAVVDEKLMPVAVALDAEGKPTAALLKKLQAKGIPVEALPQFTRRMDGKSETLFYAMTVPGAALDDVLAGIVLDALKKLPIPKLMRWADCDYQFVRPVHGLVLLHGDRVVPGQAFGHAAGRSTRGHRFMGEGEVTLANADEYARALYERGAVMASFDARRALIVQRLAEACRVLGDGVQHVDDAALIDEVTALVENPNVYVAQFEPEFLAVPQECLILTMKANQKYFPLLDAGGKLLNRFLVVSNMKVDDPHNIVSGNERVVRARLSDARFFFEQDKKAPLASRITKMEAVVYHNRLGSQMDRVMRIQRLATDIAARLSADVMQAARAGLLAKADLMTDMVGEFPELQGVMGRYYAQHDGEAEVVAQAVDQHYRPRFAGDALPEGPIACAVSVADKVDALAGFFGIGQIPTGDKDPFALRRAALGVLRILMEAPLPLDLAELIAAARGGFRAGQVGEGEAANFESQLLDFMIERLRNLLRDAGHDARAIDAVLAQRPTRIDRVPAKLAAVVAFSALPEAQSLAAANKRIVNILKKAESVGGTVDTALFAEAAERELHAALTAVQPTLEADLAAGRYAEALTALAKLRAPVDRFFDDVMVNADDAAVRANRLALLGQLAAAMNAVADISRLELKD</sequence>
<evidence type="ECO:0000256" key="4">
    <source>
        <dbReference type="ARBA" id="ARBA00022490"/>
    </source>
</evidence>
<keyword evidence="5 11" id="KW-0436">Ligase</keyword>
<dbReference type="Pfam" id="PF02092">
    <property type="entry name" value="tRNA_synt_2f"/>
    <property type="match status" value="1"/>
</dbReference>
<dbReference type="PANTHER" id="PTHR30075">
    <property type="entry name" value="GLYCYL-TRNA SYNTHETASE"/>
    <property type="match status" value="1"/>
</dbReference>
<keyword evidence="6 11" id="KW-0547">Nucleotide-binding</keyword>
<dbReference type="PROSITE" id="PS50861">
    <property type="entry name" value="AA_TRNA_LIGASE_II_GLYAB"/>
    <property type="match status" value="1"/>
</dbReference>
<dbReference type="InterPro" id="IPR006194">
    <property type="entry name" value="Gly-tRNA-synth_heterodimer"/>
</dbReference>
<comment type="caution">
    <text evidence="13">The sequence shown here is derived from an EMBL/GenBank/DDBJ whole genome shotgun (WGS) entry which is preliminary data.</text>
</comment>
<comment type="subunit">
    <text evidence="3 11">Tetramer of two alpha and two beta subunits.</text>
</comment>
<evidence type="ECO:0000256" key="9">
    <source>
        <dbReference type="ARBA" id="ARBA00023146"/>
    </source>
</evidence>
<organism evidence="13 14">
    <name type="scientific">Methyloversatilis universalis (strain ATCC BAA-1314 / DSM 25237 / JCM 13912 / CCUG 52030 / FAM5)</name>
    <dbReference type="NCBI Taxonomy" id="1000565"/>
    <lineage>
        <taxon>Bacteria</taxon>
        <taxon>Pseudomonadati</taxon>
        <taxon>Pseudomonadota</taxon>
        <taxon>Betaproteobacteria</taxon>
        <taxon>Nitrosomonadales</taxon>
        <taxon>Sterolibacteriaceae</taxon>
        <taxon>Methyloversatilis</taxon>
    </lineage>
</organism>
<dbReference type="GO" id="GO:0004820">
    <property type="term" value="F:glycine-tRNA ligase activity"/>
    <property type="evidence" value="ECO:0007669"/>
    <property type="project" value="UniProtKB-UniRule"/>
</dbReference>
<evidence type="ECO:0000256" key="5">
    <source>
        <dbReference type="ARBA" id="ARBA00022598"/>
    </source>
</evidence>
<evidence type="ECO:0000256" key="10">
    <source>
        <dbReference type="ARBA" id="ARBA00047937"/>
    </source>
</evidence>
<dbReference type="PRINTS" id="PR01045">
    <property type="entry name" value="TRNASYNTHGB"/>
</dbReference>
<comment type="similarity">
    <text evidence="2 11">Belongs to the class-II aminoacyl-tRNA synthetase family.</text>
</comment>
<evidence type="ECO:0000256" key="7">
    <source>
        <dbReference type="ARBA" id="ARBA00022840"/>
    </source>
</evidence>
<dbReference type="InterPro" id="IPR015944">
    <property type="entry name" value="Gly-tRNA-synth_bsu"/>
</dbReference>
<dbReference type="GO" id="GO:0006426">
    <property type="term" value="P:glycyl-tRNA aminoacylation"/>
    <property type="evidence" value="ECO:0007669"/>
    <property type="project" value="UniProtKB-UniRule"/>
</dbReference>
<evidence type="ECO:0000256" key="11">
    <source>
        <dbReference type="HAMAP-Rule" id="MF_00255"/>
    </source>
</evidence>
<dbReference type="GO" id="GO:0006420">
    <property type="term" value="P:arginyl-tRNA aminoacylation"/>
    <property type="evidence" value="ECO:0007669"/>
    <property type="project" value="InterPro"/>
</dbReference>